<sequence>MRRLITHGCVVVSVAMLCSGCTSYATVPTINEHAGTATQEIISSFSYEIDSPWKNSRLGKDAYAQTKSMFPHAQDHSSSPVASSLPALEIKVSEFSLGGACTQEYLTGLSFGLIPSWCTRPDLYKFDFTLNKDNGFCRQRTYSVSATTVSHLVMIPFALFEPEKRPLAIYQASLKDFLQSDQCSKGL</sequence>
<dbReference type="Proteomes" id="UP000283650">
    <property type="component" value="Unassembled WGS sequence"/>
</dbReference>
<dbReference type="AlphaFoldDB" id="A0A423NDQ7"/>
<comment type="caution">
    <text evidence="2">The sequence shown here is derived from an EMBL/GenBank/DDBJ whole genome shotgun (WGS) entry which is preliminary data.</text>
</comment>
<accession>A0A423NDQ7</accession>
<evidence type="ECO:0000256" key="1">
    <source>
        <dbReference type="SAM" id="SignalP"/>
    </source>
</evidence>
<feature type="chain" id="PRO_5018968718" description="Lipoprotein" evidence="1">
    <location>
        <begin position="25"/>
        <end position="187"/>
    </location>
</feature>
<dbReference type="RefSeq" id="WP_123375263.1">
    <property type="nucleotide sequence ID" value="NZ_MOBY01000003.1"/>
</dbReference>
<keyword evidence="1" id="KW-0732">Signal</keyword>
<name>A0A423NDQ7_PSEFL</name>
<evidence type="ECO:0000313" key="3">
    <source>
        <dbReference type="Proteomes" id="UP000283650"/>
    </source>
</evidence>
<proteinExistence type="predicted"/>
<evidence type="ECO:0000313" key="2">
    <source>
        <dbReference type="EMBL" id="RON96390.1"/>
    </source>
</evidence>
<reference evidence="2 3" key="1">
    <citation type="submission" date="2016-10" db="EMBL/GenBank/DDBJ databases">
        <title>Comparative genome analysis of multiple Pseudomonas spp. focuses on biocontrol and plant growth promoting traits.</title>
        <authorList>
            <person name="Tao X.-Y."/>
            <person name="Taylor C.G."/>
        </authorList>
    </citation>
    <scope>NUCLEOTIDE SEQUENCE [LARGE SCALE GENOMIC DNA]</scope>
    <source>
        <strain evidence="2 3">2F9</strain>
    </source>
</reference>
<organism evidence="2 3">
    <name type="scientific">Pseudomonas fluorescens</name>
    <dbReference type="NCBI Taxonomy" id="294"/>
    <lineage>
        <taxon>Bacteria</taxon>
        <taxon>Pseudomonadati</taxon>
        <taxon>Pseudomonadota</taxon>
        <taxon>Gammaproteobacteria</taxon>
        <taxon>Pseudomonadales</taxon>
        <taxon>Pseudomonadaceae</taxon>
        <taxon>Pseudomonas</taxon>
    </lineage>
</organism>
<protein>
    <recommendedName>
        <fullName evidence="4">Lipoprotein</fullName>
    </recommendedName>
</protein>
<gene>
    <name evidence="2" type="ORF">BK672_07425</name>
</gene>
<evidence type="ECO:0008006" key="4">
    <source>
        <dbReference type="Google" id="ProtNLM"/>
    </source>
</evidence>
<feature type="signal peptide" evidence="1">
    <location>
        <begin position="1"/>
        <end position="24"/>
    </location>
</feature>
<dbReference type="EMBL" id="MOBY01000003">
    <property type="protein sequence ID" value="RON96390.1"/>
    <property type="molecule type" value="Genomic_DNA"/>
</dbReference>